<dbReference type="EMBL" id="CAXLJL010000056">
    <property type="protein sequence ID" value="CAL5129919.1"/>
    <property type="molecule type" value="Genomic_DNA"/>
</dbReference>
<dbReference type="Proteomes" id="UP001497525">
    <property type="component" value="Unassembled WGS sequence"/>
</dbReference>
<gene>
    <name evidence="2" type="ORF">CDAUBV1_LOCUS1376</name>
</gene>
<feature type="region of interest" description="Disordered" evidence="1">
    <location>
        <begin position="140"/>
        <end position="167"/>
    </location>
</feature>
<comment type="caution">
    <text evidence="2">The sequence shown here is derived from an EMBL/GenBank/DDBJ whole genome shotgun (WGS) entry which is preliminary data.</text>
</comment>
<proteinExistence type="predicted"/>
<evidence type="ECO:0000313" key="3">
    <source>
        <dbReference type="Proteomes" id="UP001497525"/>
    </source>
</evidence>
<accession>A0AAV2T1A0</accession>
<evidence type="ECO:0000256" key="1">
    <source>
        <dbReference type="SAM" id="MobiDB-lite"/>
    </source>
</evidence>
<name>A0AAV2T1A0_CALDB</name>
<sequence length="398" mass="45196">MCDDIGSKLSSRTAVDTLDQVQDLRFHEVTTESNKTKETQSIENVRGLIKNASELHKQIAGITKSIASILQFKRPTKLLQNLDPYFQEEMRDVSISKDQLHSLSQESIGTYVVGRRLSGGSWDREKGAASAALCKNPHTVHRANHPARPKTGGSGMTPDRRERYSKRPATERSDYLWALKSQTKFKKRKQQAELINEYKRQVLNAHRLRRTVSNFQTDSKPMVISSISFSNLCKAYGRDCVYKAFSLVGERKARPTRESRRVKSVHLNERSCAKLLQTAGTRHSYQAIHPQYSDETTEAAGDLSNWRNLRLRSRDGKHVLAFRIKKDAPMLIAMMAIAERFHLPDFNSLELTAPTESRKRRIIRPCDNVNSLGLQENDLIIISSVSKVEEDSISTKDS</sequence>
<reference evidence="2" key="1">
    <citation type="submission" date="2024-06" db="EMBL/GenBank/DDBJ databases">
        <authorList>
            <person name="Liu X."/>
            <person name="Lenzi L."/>
            <person name="Haldenby T S."/>
            <person name="Uol C."/>
        </authorList>
    </citation>
    <scope>NUCLEOTIDE SEQUENCE</scope>
</reference>
<protein>
    <submittedName>
        <fullName evidence="2">Uncharacterized protein</fullName>
    </submittedName>
</protein>
<organism evidence="2 3">
    <name type="scientific">Calicophoron daubneyi</name>
    <name type="common">Rumen fluke</name>
    <name type="synonym">Paramphistomum daubneyi</name>
    <dbReference type="NCBI Taxonomy" id="300641"/>
    <lineage>
        <taxon>Eukaryota</taxon>
        <taxon>Metazoa</taxon>
        <taxon>Spiralia</taxon>
        <taxon>Lophotrochozoa</taxon>
        <taxon>Platyhelminthes</taxon>
        <taxon>Trematoda</taxon>
        <taxon>Digenea</taxon>
        <taxon>Plagiorchiida</taxon>
        <taxon>Pronocephalata</taxon>
        <taxon>Paramphistomoidea</taxon>
        <taxon>Paramphistomidae</taxon>
        <taxon>Calicophoron</taxon>
    </lineage>
</organism>
<dbReference type="AlphaFoldDB" id="A0AAV2T1A0"/>
<evidence type="ECO:0000313" key="2">
    <source>
        <dbReference type="EMBL" id="CAL5129919.1"/>
    </source>
</evidence>